<keyword evidence="3" id="KW-0804">Transcription</keyword>
<dbReference type="InterPro" id="IPR000595">
    <property type="entry name" value="cNMP-bd_dom"/>
</dbReference>
<dbReference type="SUPFAM" id="SSF46785">
    <property type="entry name" value="Winged helix' DNA-binding domain"/>
    <property type="match status" value="1"/>
</dbReference>
<dbReference type="SUPFAM" id="SSF51206">
    <property type="entry name" value="cAMP-binding domain-like"/>
    <property type="match status" value="1"/>
</dbReference>
<dbReference type="CDD" id="cd00038">
    <property type="entry name" value="CAP_ED"/>
    <property type="match status" value="1"/>
</dbReference>
<feature type="domain" description="Cyclic nucleotide-binding" evidence="4">
    <location>
        <begin position="20"/>
        <end position="124"/>
    </location>
</feature>
<evidence type="ECO:0000313" key="7">
    <source>
        <dbReference type="Proteomes" id="UP001215827"/>
    </source>
</evidence>
<evidence type="ECO:0000256" key="2">
    <source>
        <dbReference type="ARBA" id="ARBA00023125"/>
    </source>
</evidence>
<feature type="domain" description="HTH crp-type" evidence="5">
    <location>
        <begin position="154"/>
        <end position="229"/>
    </location>
</feature>
<reference evidence="6 7" key="1">
    <citation type="submission" date="2023-03" db="EMBL/GenBank/DDBJ databases">
        <title>Altererythrobacter sp. CAU 1644 isolated from sand.</title>
        <authorList>
            <person name="Kim W."/>
        </authorList>
    </citation>
    <scope>NUCLEOTIDE SEQUENCE [LARGE SCALE GENOMIC DNA]</scope>
    <source>
        <strain evidence="6 7">CAU 1644</strain>
    </source>
</reference>
<dbReference type="InterPro" id="IPR036388">
    <property type="entry name" value="WH-like_DNA-bd_sf"/>
</dbReference>
<keyword evidence="7" id="KW-1185">Reference proteome</keyword>
<dbReference type="PROSITE" id="PS51063">
    <property type="entry name" value="HTH_CRP_2"/>
    <property type="match status" value="1"/>
</dbReference>
<dbReference type="Proteomes" id="UP001215827">
    <property type="component" value="Chromosome"/>
</dbReference>
<dbReference type="EMBL" id="CP121106">
    <property type="protein sequence ID" value="WFL76114.1"/>
    <property type="molecule type" value="Genomic_DNA"/>
</dbReference>
<keyword evidence="1" id="KW-0805">Transcription regulation</keyword>
<dbReference type="RefSeq" id="WP_278014880.1">
    <property type="nucleotide sequence ID" value="NZ_CP121106.1"/>
</dbReference>
<dbReference type="InterPro" id="IPR036390">
    <property type="entry name" value="WH_DNA-bd_sf"/>
</dbReference>
<dbReference type="Pfam" id="PF13545">
    <property type="entry name" value="HTH_Crp_2"/>
    <property type="match status" value="1"/>
</dbReference>
<dbReference type="PANTHER" id="PTHR24567:SF68">
    <property type="entry name" value="DNA-BINDING TRANSCRIPTIONAL DUAL REGULATOR CRP"/>
    <property type="match status" value="1"/>
</dbReference>
<dbReference type="Gene3D" id="1.10.10.10">
    <property type="entry name" value="Winged helix-like DNA-binding domain superfamily/Winged helix DNA-binding domain"/>
    <property type="match status" value="1"/>
</dbReference>
<evidence type="ECO:0000256" key="3">
    <source>
        <dbReference type="ARBA" id="ARBA00023163"/>
    </source>
</evidence>
<keyword evidence="2" id="KW-0238">DNA-binding</keyword>
<evidence type="ECO:0000259" key="4">
    <source>
        <dbReference type="PROSITE" id="PS50042"/>
    </source>
</evidence>
<dbReference type="InterPro" id="IPR014710">
    <property type="entry name" value="RmlC-like_jellyroll"/>
</dbReference>
<evidence type="ECO:0000313" key="6">
    <source>
        <dbReference type="EMBL" id="WFL76114.1"/>
    </source>
</evidence>
<dbReference type="PANTHER" id="PTHR24567">
    <property type="entry name" value="CRP FAMILY TRANSCRIPTIONAL REGULATORY PROTEIN"/>
    <property type="match status" value="1"/>
</dbReference>
<accession>A0ABY8FVR7</accession>
<dbReference type="InterPro" id="IPR012318">
    <property type="entry name" value="HTH_CRP"/>
</dbReference>
<proteinExistence type="predicted"/>
<sequence length="248" mass="28303">MNRRAQAVACRNCPLQKQPRLRTLDERQIDYLQDFKRGEMSVEREGMVIEQGQFGPHLYTVLEGVLIRYRTLDDGRRQIVNFVFPGDLIGLQSAFEGPANHAVEALVEARLCMFERKSFPEFIGQHPRLAYDIVWLAAAEETQLEEHLVALGQRTAKERLVYLAVWLVDRAQISGISDKGNTLTLPITQSQVADMLGLSLVHTNRTLRALLDSGLVEWRPGEIHIPDMDAACEFAQYERDTELERPFI</sequence>
<dbReference type="SMART" id="SM00419">
    <property type="entry name" value="HTH_CRP"/>
    <property type="match status" value="1"/>
</dbReference>
<evidence type="ECO:0000256" key="1">
    <source>
        <dbReference type="ARBA" id="ARBA00023015"/>
    </source>
</evidence>
<organism evidence="6 7">
    <name type="scientific">Altererythrobacter arenosus</name>
    <dbReference type="NCBI Taxonomy" id="3032592"/>
    <lineage>
        <taxon>Bacteria</taxon>
        <taxon>Pseudomonadati</taxon>
        <taxon>Pseudomonadota</taxon>
        <taxon>Alphaproteobacteria</taxon>
        <taxon>Sphingomonadales</taxon>
        <taxon>Erythrobacteraceae</taxon>
        <taxon>Altererythrobacter</taxon>
    </lineage>
</organism>
<protein>
    <submittedName>
        <fullName evidence="6">Crp/Fnr family transcriptional regulator</fullName>
    </submittedName>
</protein>
<gene>
    <name evidence="6" type="ORF">P7228_08855</name>
</gene>
<dbReference type="Pfam" id="PF00027">
    <property type="entry name" value="cNMP_binding"/>
    <property type="match status" value="1"/>
</dbReference>
<name>A0ABY8FVR7_9SPHN</name>
<dbReference type="InterPro" id="IPR018490">
    <property type="entry name" value="cNMP-bd_dom_sf"/>
</dbReference>
<dbReference type="PROSITE" id="PS50042">
    <property type="entry name" value="CNMP_BINDING_3"/>
    <property type="match status" value="1"/>
</dbReference>
<dbReference type="Gene3D" id="2.60.120.10">
    <property type="entry name" value="Jelly Rolls"/>
    <property type="match status" value="1"/>
</dbReference>
<dbReference type="InterPro" id="IPR050397">
    <property type="entry name" value="Env_Response_Regulators"/>
</dbReference>
<evidence type="ECO:0000259" key="5">
    <source>
        <dbReference type="PROSITE" id="PS51063"/>
    </source>
</evidence>